<dbReference type="KEGG" id="smo:SELMODRAFT_425928"/>
<evidence type="ECO:0000256" key="1">
    <source>
        <dbReference type="ARBA" id="ARBA00004229"/>
    </source>
</evidence>
<dbReference type="AlphaFoldDB" id="D8SUS4"/>
<name>D8SUS4_SELML</name>
<comment type="subcellular location">
    <subcellularLocation>
        <location evidence="1">Plastid</location>
        <location evidence="1">Chloroplast</location>
    </subcellularLocation>
</comment>
<keyword evidence="3" id="KW-0934">Plastid</keyword>
<dbReference type="Pfam" id="PF04278">
    <property type="entry name" value="Tic22"/>
    <property type="match status" value="1"/>
</dbReference>
<protein>
    <submittedName>
        <fullName evidence="5">Uncharacterized protein</fullName>
    </submittedName>
</protein>
<reference evidence="5 6" key="1">
    <citation type="journal article" date="2011" name="Science">
        <title>The Selaginella genome identifies genetic changes associated with the evolution of vascular plants.</title>
        <authorList>
            <person name="Banks J.A."/>
            <person name="Nishiyama T."/>
            <person name="Hasebe M."/>
            <person name="Bowman J.L."/>
            <person name="Gribskov M."/>
            <person name="dePamphilis C."/>
            <person name="Albert V.A."/>
            <person name="Aono N."/>
            <person name="Aoyama T."/>
            <person name="Ambrose B.A."/>
            <person name="Ashton N.W."/>
            <person name="Axtell M.J."/>
            <person name="Barker E."/>
            <person name="Barker M.S."/>
            <person name="Bennetzen J.L."/>
            <person name="Bonawitz N.D."/>
            <person name="Chapple C."/>
            <person name="Cheng C."/>
            <person name="Correa L.G."/>
            <person name="Dacre M."/>
            <person name="DeBarry J."/>
            <person name="Dreyer I."/>
            <person name="Elias M."/>
            <person name="Engstrom E.M."/>
            <person name="Estelle M."/>
            <person name="Feng L."/>
            <person name="Finet C."/>
            <person name="Floyd S.K."/>
            <person name="Frommer W.B."/>
            <person name="Fujita T."/>
            <person name="Gramzow L."/>
            <person name="Gutensohn M."/>
            <person name="Harholt J."/>
            <person name="Hattori M."/>
            <person name="Heyl A."/>
            <person name="Hirai T."/>
            <person name="Hiwatashi Y."/>
            <person name="Ishikawa M."/>
            <person name="Iwata M."/>
            <person name="Karol K.G."/>
            <person name="Koehler B."/>
            <person name="Kolukisaoglu U."/>
            <person name="Kubo M."/>
            <person name="Kurata T."/>
            <person name="Lalonde S."/>
            <person name="Li K."/>
            <person name="Li Y."/>
            <person name="Litt A."/>
            <person name="Lyons E."/>
            <person name="Manning G."/>
            <person name="Maruyama T."/>
            <person name="Michael T.P."/>
            <person name="Mikami K."/>
            <person name="Miyazaki S."/>
            <person name="Morinaga S."/>
            <person name="Murata T."/>
            <person name="Mueller-Roeber B."/>
            <person name="Nelson D.R."/>
            <person name="Obara M."/>
            <person name="Oguri Y."/>
            <person name="Olmstead R.G."/>
            <person name="Onodera N."/>
            <person name="Petersen B.L."/>
            <person name="Pils B."/>
            <person name="Prigge M."/>
            <person name="Rensing S.A."/>
            <person name="Riano-Pachon D.M."/>
            <person name="Roberts A.W."/>
            <person name="Sato Y."/>
            <person name="Scheller H.V."/>
            <person name="Schulz B."/>
            <person name="Schulz C."/>
            <person name="Shakirov E.V."/>
            <person name="Shibagaki N."/>
            <person name="Shinohara N."/>
            <person name="Shippen D.E."/>
            <person name="Soerensen I."/>
            <person name="Sotooka R."/>
            <person name="Sugimoto N."/>
            <person name="Sugita M."/>
            <person name="Sumikawa N."/>
            <person name="Tanurdzic M."/>
            <person name="Theissen G."/>
            <person name="Ulvskov P."/>
            <person name="Wakazuki S."/>
            <person name="Weng J.K."/>
            <person name="Willats W.W."/>
            <person name="Wipf D."/>
            <person name="Wolf P.G."/>
            <person name="Yang L."/>
            <person name="Zimmer A.D."/>
            <person name="Zhu Q."/>
            <person name="Mitros T."/>
            <person name="Hellsten U."/>
            <person name="Loque D."/>
            <person name="Otillar R."/>
            <person name="Salamov A."/>
            <person name="Schmutz J."/>
            <person name="Shapiro H."/>
            <person name="Lindquist E."/>
            <person name="Lucas S."/>
            <person name="Rokhsar D."/>
            <person name="Grigoriev I.V."/>
        </authorList>
    </citation>
    <scope>NUCLEOTIDE SEQUENCE [LARGE SCALE GENOMIC DNA]</scope>
</reference>
<dbReference type="GO" id="GO:0009507">
    <property type="term" value="C:chloroplast"/>
    <property type="evidence" value="ECO:0007669"/>
    <property type="project" value="UniProtKB-SubCell"/>
</dbReference>
<gene>
    <name evidence="5" type="ORF">SELMODRAFT_425928</name>
</gene>
<evidence type="ECO:0000256" key="3">
    <source>
        <dbReference type="ARBA" id="ARBA00022640"/>
    </source>
</evidence>
<dbReference type="HOGENOM" id="CLU_1231689_0_0_1"/>
<evidence type="ECO:0000256" key="2">
    <source>
        <dbReference type="ARBA" id="ARBA00022528"/>
    </source>
</evidence>
<organism evidence="6">
    <name type="scientific">Selaginella moellendorffii</name>
    <name type="common">Spikemoss</name>
    <dbReference type="NCBI Taxonomy" id="88036"/>
    <lineage>
        <taxon>Eukaryota</taxon>
        <taxon>Viridiplantae</taxon>
        <taxon>Streptophyta</taxon>
        <taxon>Embryophyta</taxon>
        <taxon>Tracheophyta</taxon>
        <taxon>Lycopodiopsida</taxon>
        <taxon>Selaginellales</taxon>
        <taxon>Selaginellaceae</taxon>
        <taxon>Selaginella</taxon>
    </lineage>
</organism>
<dbReference type="InParanoid" id="D8SUS4"/>
<dbReference type="Proteomes" id="UP000001514">
    <property type="component" value="Unassembled WGS sequence"/>
</dbReference>
<dbReference type="PANTHER" id="PTHR35138:SF1">
    <property type="entry name" value="MYB-LIKE DOMAIN-CONTAINING PROTEIN"/>
    <property type="match status" value="1"/>
</dbReference>
<sequence>MPEAYLNRLKVPDMEIGSVPLHLAYKFFKERPSLFSFIPSKKQVDLAKTIIKKEQGGKAAQQFQGVPVFTSHCLSILVVGPSGARWFRPHFFKKEELDGVIRSSMEHHYQSLIRNRRARRHNQVSDFPSDMAEDDLEMLESQDIQDFVEDMDEWSSVLESIMAKAAQMYFQDTLDRAIFGNKWCRMLAGIQPSFPILVDSFERRVTSETENAVVSHHEQKKPHKGPKTRRS</sequence>
<proteinExistence type="predicted"/>
<dbReference type="eggNOG" id="ENOG502QSDF">
    <property type="taxonomic scope" value="Eukaryota"/>
</dbReference>
<evidence type="ECO:0000313" key="6">
    <source>
        <dbReference type="Proteomes" id="UP000001514"/>
    </source>
</evidence>
<evidence type="ECO:0000256" key="4">
    <source>
        <dbReference type="SAM" id="MobiDB-lite"/>
    </source>
</evidence>
<keyword evidence="2" id="KW-0150">Chloroplast</keyword>
<keyword evidence="6" id="KW-1185">Reference proteome</keyword>
<feature type="compositionally biased region" description="Basic residues" evidence="4">
    <location>
        <begin position="218"/>
        <end position="231"/>
    </location>
</feature>
<feature type="region of interest" description="Disordered" evidence="4">
    <location>
        <begin position="209"/>
        <end position="231"/>
    </location>
</feature>
<dbReference type="PANTHER" id="PTHR35138">
    <property type="entry name" value="OS01G0225300 PROTEIN"/>
    <property type="match status" value="1"/>
</dbReference>
<dbReference type="Gramene" id="EFJ11938">
    <property type="protein sequence ID" value="EFJ11938"/>
    <property type="gene ID" value="SELMODRAFT_425928"/>
</dbReference>
<dbReference type="EMBL" id="GL377643">
    <property type="protein sequence ID" value="EFJ11938.1"/>
    <property type="molecule type" value="Genomic_DNA"/>
</dbReference>
<accession>D8SUS4</accession>
<dbReference type="InterPro" id="IPR007378">
    <property type="entry name" value="Tic22-like"/>
</dbReference>
<evidence type="ECO:0000313" key="5">
    <source>
        <dbReference type="EMBL" id="EFJ11938.1"/>
    </source>
</evidence>
<dbReference type="GO" id="GO:0015031">
    <property type="term" value="P:protein transport"/>
    <property type="evidence" value="ECO:0007669"/>
    <property type="project" value="InterPro"/>
</dbReference>